<dbReference type="Pfam" id="PF11976">
    <property type="entry name" value="Rad60-SLD"/>
    <property type="match status" value="1"/>
</dbReference>
<reference evidence="3" key="1">
    <citation type="submission" date="2014-05" db="EMBL/GenBank/DDBJ databases">
        <authorList>
            <person name="Chronopoulou M."/>
        </authorList>
    </citation>
    <scope>NUCLEOTIDE SEQUENCE</scope>
    <source>
        <tissue evidence="3">Whole organism</tissue>
    </source>
</reference>
<dbReference type="PROSITE" id="PS50053">
    <property type="entry name" value="UBIQUITIN_2"/>
    <property type="match status" value="1"/>
</dbReference>
<protein>
    <submittedName>
        <fullName evidence="3">Putative LOC101895653 [Musca domestica]</fullName>
    </submittedName>
</protein>
<feature type="domain" description="Ubiquitin-like" evidence="2">
    <location>
        <begin position="36"/>
        <end position="109"/>
    </location>
</feature>
<evidence type="ECO:0000256" key="1">
    <source>
        <dbReference type="SAM" id="MobiDB-lite"/>
    </source>
</evidence>
<dbReference type="InterPro" id="IPR000626">
    <property type="entry name" value="Ubiquitin-like_dom"/>
</dbReference>
<dbReference type="InterPro" id="IPR022617">
    <property type="entry name" value="Rad60/SUMO-like_dom"/>
</dbReference>
<dbReference type="OrthoDB" id="442921at2759"/>
<dbReference type="SUPFAM" id="SSF54236">
    <property type="entry name" value="Ubiquitin-like"/>
    <property type="match status" value="1"/>
</dbReference>
<feature type="compositionally biased region" description="Basic residues" evidence="1">
    <location>
        <begin position="124"/>
        <end position="139"/>
    </location>
</feature>
<dbReference type="EMBL" id="HACA01016769">
    <property type="protein sequence ID" value="CDW34130.1"/>
    <property type="molecule type" value="Transcribed_RNA"/>
</dbReference>
<evidence type="ECO:0000313" key="3">
    <source>
        <dbReference type="EMBL" id="CDW34130.1"/>
    </source>
</evidence>
<feature type="region of interest" description="Disordered" evidence="1">
    <location>
        <begin position="118"/>
        <end position="139"/>
    </location>
</feature>
<dbReference type="AlphaFoldDB" id="A0A0K2U7U9"/>
<evidence type="ECO:0000259" key="2">
    <source>
        <dbReference type="PROSITE" id="PS50053"/>
    </source>
</evidence>
<dbReference type="CDD" id="cd01763">
    <property type="entry name" value="Ubl_SUMO_like"/>
    <property type="match status" value="1"/>
</dbReference>
<accession>A0A0K2U7U9</accession>
<organism evidence="3">
    <name type="scientific">Lepeophtheirus salmonis</name>
    <name type="common">Salmon louse</name>
    <name type="synonym">Caligus salmonis</name>
    <dbReference type="NCBI Taxonomy" id="72036"/>
    <lineage>
        <taxon>Eukaryota</taxon>
        <taxon>Metazoa</taxon>
        <taxon>Ecdysozoa</taxon>
        <taxon>Arthropoda</taxon>
        <taxon>Crustacea</taxon>
        <taxon>Multicrustacea</taxon>
        <taxon>Hexanauplia</taxon>
        <taxon>Copepoda</taxon>
        <taxon>Siphonostomatoida</taxon>
        <taxon>Caligidae</taxon>
        <taxon>Lepeophtheirus</taxon>
    </lineage>
</organism>
<proteinExistence type="predicted"/>
<name>A0A0K2U7U9_LEPSM</name>
<sequence length="139" mass="15950">MLSLNDKPMNKDSSVEEIKVIDILHAYKGIQDEDLIELKIQDGKSRDPVMVKLKPSETVSSLIEMYISKKDDSIKFEEVSLIFDGEVLEKKESLKVLDFEGGECIDVVICQMIPEKQVSTPKKPTPKKVTRKRSRRRKQ</sequence>
<dbReference type="Gene3D" id="3.10.20.90">
    <property type="entry name" value="Phosphatidylinositol 3-kinase Catalytic Subunit, Chain A, domain 1"/>
    <property type="match status" value="1"/>
</dbReference>
<dbReference type="InterPro" id="IPR029071">
    <property type="entry name" value="Ubiquitin-like_domsf"/>
</dbReference>